<dbReference type="RefSeq" id="WP_216324145.1">
    <property type="nucleotide sequence ID" value="NZ_JAHKRT010000005.1"/>
</dbReference>
<evidence type="ECO:0000256" key="1">
    <source>
        <dbReference type="PROSITE-ProRule" id="PRU01360"/>
    </source>
</evidence>
<evidence type="ECO:0000313" key="6">
    <source>
        <dbReference type="EMBL" id="MBU3078231.1"/>
    </source>
</evidence>
<accession>A0ABS6BLE1</accession>
<dbReference type="Proteomes" id="UP000776276">
    <property type="component" value="Unassembled WGS sequence"/>
</dbReference>
<reference evidence="6 7" key="1">
    <citation type="submission" date="2021-06" db="EMBL/GenBank/DDBJ databases">
        <title>Sphingomonas sp. XMGL2, whole genome shotgun sequencing project.</title>
        <authorList>
            <person name="Zhao G."/>
            <person name="Shen L."/>
        </authorList>
    </citation>
    <scope>NUCLEOTIDE SEQUENCE [LARGE SCALE GENOMIC DNA]</scope>
    <source>
        <strain evidence="6 7">XMGL2</strain>
    </source>
</reference>
<sequence>MAMQLGAVAPAHAQEAPPPGQPSAAAQAVSEEITVTGSRIVRNGYDMPTPVTVISTKDLQASAPANIADYVNQLPAVSGSGTPATNIRGLTSGAAGLNTVNLRNLGSNRTLVLIDGHRTVASTLAGAVDTNLVPQGLIKSVEIVTGGASAVYGSDAVAGVINYILDRDYTGIKGDLSYGQTTYGDDNTYRATLTAGFKFAGGRGHILLNGTIVQRNGIYGVPRDWARNGYYMTQNPAYAPGNGQPQYMPSAHAGLNSVTAGGIVVNGPARGTYFGQGGVINHYNYGENYTANSEWTIGGDWQVNQHINGTSLQPAERMRGAYGRLSYDITDGINVYAEASYNRSLGLSWGGYQTDRGNIAIKGDNAFIPAALLAQYPGIATAGLTLGSYNLDYPTRSSANLRQVQRYVVGAEGSFDLLSTDWHWDTYYQHGVSKNHVSLISPNRVTLGYARDAVWNADHTQIVCRVTRDGSADPLAKGCVPWNSFGVGVNSPAAVDYAMGNPWTNQRLQQDVEALNFSTNIANPWLKPIGLAFGVEHRREATSGYTPDFAKTGWYSGNFSDTFGHYNVTEGYVETDVSLPFNIDFNGAVRLTSYSQSGRVVTWKTGFTWNPISDLRLRVVRSRDIRAPSLSEMFVTGGGNTNALANPWAGGASARFRGVPQGNLNLKPEKADTWDFGLVYRPSFLPGLGLSIDYYDIKVNGEIASLSAQNIVDRCYEGNEDLCKQIALSMPSNLAAPAYSYGNNWNRTTGPVPGFADFWVYTIPYNYVSERARGIDFEVSYLTPLDRIAESLPGTLSLRGLATRAIEDTTNNGTQAPTDIVGQNSGSLTKWKYRVTANYTLDEWTMQLTGRGFSAGVYDNTYVQCTSGCPASTALHRTISDNHLPGAFYVDAYLARRLKLGGVEGEVYFQATNLFNRDPAPFAFGPSDTSSPEPSANRGLYDYLGRAFRIGLRFSLGG</sequence>
<evidence type="ECO:0000256" key="3">
    <source>
        <dbReference type="SAM" id="MobiDB-lite"/>
    </source>
</evidence>
<dbReference type="PROSITE" id="PS52016">
    <property type="entry name" value="TONB_DEPENDENT_REC_3"/>
    <property type="match status" value="1"/>
</dbReference>
<protein>
    <submittedName>
        <fullName evidence="6">TonB-dependent receptor</fullName>
    </submittedName>
</protein>
<feature type="domain" description="TonB-dependent receptor plug" evidence="5">
    <location>
        <begin position="46"/>
        <end position="160"/>
    </location>
</feature>
<dbReference type="EMBL" id="JAHKRT010000005">
    <property type="protein sequence ID" value="MBU3078231.1"/>
    <property type="molecule type" value="Genomic_DNA"/>
</dbReference>
<evidence type="ECO:0000259" key="5">
    <source>
        <dbReference type="Pfam" id="PF07715"/>
    </source>
</evidence>
<dbReference type="Pfam" id="PF00593">
    <property type="entry name" value="TonB_dep_Rec_b-barrel"/>
    <property type="match status" value="1"/>
</dbReference>
<keyword evidence="6" id="KW-0675">Receptor</keyword>
<keyword evidence="1" id="KW-0813">Transport</keyword>
<organism evidence="6 7">
    <name type="scientific">Sphingomonas quercus</name>
    <dbReference type="NCBI Taxonomy" id="2842451"/>
    <lineage>
        <taxon>Bacteria</taxon>
        <taxon>Pseudomonadati</taxon>
        <taxon>Pseudomonadota</taxon>
        <taxon>Alphaproteobacteria</taxon>
        <taxon>Sphingomonadales</taxon>
        <taxon>Sphingomonadaceae</taxon>
        <taxon>Sphingomonas</taxon>
    </lineage>
</organism>
<evidence type="ECO:0000256" key="2">
    <source>
        <dbReference type="RuleBase" id="RU003357"/>
    </source>
</evidence>
<dbReference type="PANTHER" id="PTHR47234:SF3">
    <property type="entry name" value="SECRETIN_TONB SHORT N-TERMINAL DOMAIN-CONTAINING PROTEIN"/>
    <property type="match status" value="1"/>
</dbReference>
<keyword evidence="1 2" id="KW-0472">Membrane</keyword>
<proteinExistence type="inferred from homology"/>
<keyword evidence="1" id="KW-0998">Cell outer membrane</keyword>
<name>A0ABS6BLE1_9SPHN</name>
<feature type="domain" description="TonB-dependent receptor-like beta-barrel" evidence="4">
    <location>
        <begin position="404"/>
        <end position="914"/>
    </location>
</feature>
<dbReference type="PANTHER" id="PTHR47234">
    <property type="match status" value="1"/>
</dbReference>
<keyword evidence="1" id="KW-0812">Transmembrane</keyword>
<dbReference type="Pfam" id="PF07715">
    <property type="entry name" value="Plug"/>
    <property type="match status" value="1"/>
</dbReference>
<gene>
    <name evidence="6" type="ORF">KOF26_10160</name>
</gene>
<keyword evidence="1" id="KW-1134">Transmembrane beta strand</keyword>
<dbReference type="InterPro" id="IPR012910">
    <property type="entry name" value="Plug_dom"/>
</dbReference>
<keyword evidence="7" id="KW-1185">Reference proteome</keyword>
<keyword evidence="2" id="KW-0798">TonB box</keyword>
<dbReference type="InterPro" id="IPR000531">
    <property type="entry name" value="Beta-barrel_TonB"/>
</dbReference>
<comment type="similarity">
    <text evidence="1 2">Belongs to the TonB-dependent receptor family.</text>
</comment>
<comment type="subcellular location">
    <subcellularLocation>
        <location evidence="1">Cell outer membrane</location>
        <topology evidence="1">Multi-pass membrane protein</topology>
    </subcellularLocation>
</comment>
<evidence type="ECO:0000313" key="7">
    <source>
        <dbReference type="Proteomes" id="UP000776276"/>
    </source>
</evidence>
<comment type="caution">
    <text evidence="6">The sequence shown here is derived from an EMBL/GenBank/DDBJ whole genome shotgun (WGS) entry which is preliminary data.</text>
</comment>
<evidence type="ECO:0000259" key="4">
    <source>
        <dbReference type="Pfam" id="PF00593"/>
    </source>
</evidence>
<dbReference type="InterPro" id="IPR039426">
    <property type="entry name" value="TonB-dep_rcpt-like"/>
</dbReference>
<feature type="region of interest" description="Disordered" evidence="3">
    <location>
        <begin position="7"/>
        <end position="29"/>
    </location>
</feature>